<dbReference type="Proteomes" id="UP000219374">
    <property type="component" value="Unassembled WGS sequence"/>
</dbReference>
<evidence type="ECO:0000313" key="4">
    <source>
        <dbReference type="Proteomes" id="UP000219374"/>
    </source>
</evidence>
<dbReference type="PROSITE" id="PS50222">
    <property type="entry name" value="EF_HAND_2"/>
    <property type="match status" value="1"/>
</dbReference>
<sequence length="94" mass="9994">MKTFSKILVLVVALSATAAIAGEHDHHAAKPAAAATAPRNTADPEFARLDANQDGFISKSELAKHPLLAHFSMADKNKDGKLDKQEFIAGKAML</sequence>
<dbReference type="Pfam" id="PF13202">
    <property type="entry name" value="EF-hand_5"/>
    <property type="match status" value="2"/>
</dbReference>
<feature type="chain" id="PRO_5012651209" evidence="1">
    <location>
        <begin position="22"/>
        <end position="94"/>
    </location>
</feature>
<name>A0A286DD65_9GAMM</name>
<evidence type="ECO:0000259" key="2">
    <source>
        <dbReference type="PROSITE" id="PS50222"/>
    </source>
</evidence>
<dbReference type="PROSITE" id="PS00018">
    <property type="entry name" value="EF_HAND_1"/>
    <property type="match status" value="1"/>
</dbReference>
<feature type="domain" description="EF-hand" evidence="2">
    <location>
        <begin position="62"/>
        <end position="94"/>
    </location>
</feature>
<evidence type="ECO:0000313" key="3">
    <source>
        <dbReference type="EMBL" id="SOD56569.1"/>
    </source>
</evidence>
<dbReference type="InterPro" id="IPR011992">
    <property type="entry name" value="EF-hand-dom_pair"/>
</dbReference>
<gene>
    <name evidence="3" type="ORF">SAMN06296416_11056</name>
</gene>
<keyword evidence="1" id="KW-0732">Signal</keyword>
<dbReference type="Gene3D" id="1.10.238.10">
    <property type="entry name" value="EF-hand"/>
    <property type="match status" value="1"/>
</dbReference>
<feature type="signal peptide" evidence="1">
    <location>
        <begin position="1"/>
        <end position="21"/>
    </location>
</feature>
<proteinExistence type="predicted"/>
<dbReference type="InterPro" id="IPR018247">
    <property type="entry name" value="EF_Hand_1_Ca_BS"/>
</dbReference>
<dbReference type="EMBL" id="OCND01000010">
    <property type="protein sequence ID" value="SOD56569.1"/>
    <property type="molecule type" value="Genomic_DNA"/>
</dbReference>
<dbReference type="SUPFAM" id="SSF47473">
    <property type="entry name" value="EF-hand"/>
    <property type="match status" value="1"/>
</dbReference>
<accession>A0A286DD65</accession>
<dbReference type="RefSeq" id="WP_097123190.1">
    <property type="nucleotide sequence ID" value="NZ_OCND01000010.1"/>
</dbReference>
<dbReference type="CDD" id="cd00051">
    <property type="entry name" value="EFh"/>
    <property type="match status" value="1"/>
</dbReference>
<organism evidence="3 4">
    <name type="scientific">Pseudoxanthomonas wuyuanensis</name>
    <dbReference type="NCBI Taxonomy" id="1073196"/>
    <lineage>
        <taxon>Bacteria</taxon>
        <taxon>Pseudomonadati</taxon>
        <taxon>Pseudomonadota</taxon>
        <taxon>Gammaproteobacteria</taxon>
        <taxon>Lysobacterales</taxon>
        <taxon>Lysobacteraceae</taxon>
        <taxon>Pseudoxanthomonas</taxon>
    </lineage>
</organism>
<protein>
    <submittedName>
        <fullName evidence="3">EF hand</fullName>
    </submittedName>
</protein>
<reference evidence="3 4" key="1">
    <citation type="submission" date="2017-09" db="EMBL/GenBank/DDBJ databases">
        <authorList>
            <person name="Ehlers B."/>
            <person name="Leendertz F.H."/>
        </authorList>
    </citation>
    <scope>NUCLEOTIDE SEQUENCE [LARGE SCALE GENOMIC DNA]</scope>
    <source>
        <strain evidence="3 4">CGMCC 1.10978</strain>
    </source>
</reference>
<dbReference type="AlphaFoldDB" id="A0A286DD65"/>
<dbReference type="OrthoDB" id="6053359at2"/>
<keyword evidence="4" id="KW-1185">Reference proteome</keyword>
<dbReference type="GO" id="GO:0005509">
    <property type="term" value="F:calcium ion binding"/>
    <property type="evidence" value="ECO:0007669"/>
    <property type="project" value="InterPro"/>
</dbReference>
<evidence type="ECO:0000256" key="1">
    <source>
        <dbReference type="SAM" id="SignalP"/>
    </source>
</evidence>
<dbReference type="InterPro" id="IPR002048">
    <property type="entry name" value="EF_hand_dom"/>
</dbReference>